<evidence type="ECO:0008006" key="4">
    <source>
        <dbReference type="Google" id="ProtNLM"/>
    </source>
</evidence>
<keyword evidence="1" id="KW-1133">Transmembrane helix</keyword>
<comment type="caution">
    <text evidence="2">The sequence shown here is derived from an EMBL/GenBank/DDBJ whole genome shotgun (WGS) entry which is preliminary data.</text>
</comment>
<keyword evidence="1" id="KW-0472">Membrane</keyword>
<protein>
    <recommendedName>
        <fullName evidence="4">Pollen Ole e I family allergen</fullName>
    </recommendedName>
</protein>
<dbReference type="Proteomes" id="UP000265566">
    <property type="component" value="Chromosome 2"/>
</dbReference>
<dbReference type="Gramene" id="rna11687">
    <property type="protein sequence ID" value="RHN75471.1"/>
    <property type="gene ID" value="gene11687"/>
</dbReference>
<evidence type="ECO:0000256" key="1">
    <source>
        <dbReference type="SAM" id="Phobius"/>
    </source>
</evidence>
<name>A0A396JFK6_MEDTR</name>
<reference evidence="3" key="1">
    <citation type="journal article" date="2018" name="Nat. Plants">
        <title>Whole-genome landscape of Medicago truncatula symbiotic genes.</title>
        <authorList>
            <person name="Pecrix Y."/>
            <person name="Staton S.E."/>
            <person name="Sallet E."/>
            <person name="Lelandais-Briere C."/>
            <person name="Moreau S."/>
            <person name="Carrere S."/>
            <person name="Blein T."/>
            <person name="Jardinaud M.F."/>
            <person name="Latrasse D."/>
            <person name="Zouine M."/>
            <person name="Zahm M."/>
            <person name="Kreplak J."/>
            <person name="Mayjonade B."/>
            <person name="Satge C."/>
            <person name="Perez M."/>
            <person name="Cauet S."/>
            <person name="Marande W."/>
            <person name="Chantry-Darmon C."/>
            <person name="Lopez-Roques C."/>
            <person name="Bouchez O."/>
            <person name="Berard A."/>
            <person name="Debelle F."/>
            <person name="Munos S."/>
            <person name="Bendahmane A."/>
            <person name="Berges H."/>
            <person name="Niebel A."/>
            <person name="Buitink J."/>
            <person name="Frugier F."/>
            <person name="Benhamed M."/>
            <person name="Crespi M."/>
            <person name="Gouzy J."/>
            <person name="Gamas P."/>
        </authorList>
    </citation>
    <scope>NUCLEOTIDE SEQUENCE [LARGE SCALE GENOMIC DNA]</scope>
    <source>
        <strain evidence="3">cv. Jemalong A17</strain>
    </source>
</reference>
<dbReference type="EMBL" id="PSQE01000002">
    <property type="protein sequence ID" value="RHN75471.1"/>
    <property type="molecule type" value="Genomic_DNA"/>
</dbReference>
<feature type="transmembrane region" description="Helical" evidence="1">
    <location>
        <begin position="39"/>
        <end position="56"/>
    </location>
</feature>
<evidence type="ECO:0000313" key="2">
    <source>
        <dbReference type="EMBL" id="RHN75471.1"/>
    </source>
</evidence>
<organism evidence="2 3">
    <name type="scientific">Medicago truncatula</name>
    <name type="common">Barrel medic</name>
    <name type="synonym">Medicago tribuloides</name>
    <dbReference type="NCBI Taxonomy" id="3880"/>
    <lineage>
        <taxon>Eukaryota</taxon>
        <taxon>Viridiplantae</taxon>
        <taxon>Streptophyta</taxon>
        <taxon>Embryophyta</taxon>
        <taxon>Tracheophyta</taxon>
        <taxon>Spermatophyta</taxon>
        <taxon>Magnoliopsida</taxon>
        <taxon>eudicotyledons</taxon>
        <taxon>Gunneridae</taxon>
        <taxon>Pentapetalae</taxon>
        <taxon>rosids</taxon>
        <taxon>fabids</taxon>
        <taxon>Fabales</taxon>
        <taxon>Fabaceae</taxon>
        <taxon>Papilionoideae</taxon>
        <taxon>50 kb inversion clade</taxon>
        <taxon>NPAAA clade</taxon>
        <taxon>Hologalegina</taxon>
        <taxon>IRL clade</taxon>
        <taxon>Trifolieae</taxon>
        <taxon>Medicago</taxon>
    </lineage>
</organism>
<proteinExistence type="predicted"/>
<keyword evidence="1" id="KW-0812">Transmembrane</keyword>
<sequence length="209" mass="23188">MILSHKLSLYITTIFSSTFSNLVICHLLLFLAFTSFNMAFVHVITTLLFALALARIDPSVCQMVKGKVSCNDCAQDYDFSGIKVSMKCEGVKNMAMATTENDGSFMVDLSTSHAKLPYDNCHAKLLGGPNNLYASRRNQFSQIVKGKEENSYTLSTPLSFFTSCPQNKECKTEKNEFGSSKSINFPLPPEWGLAPSSYYLPFFPIIGIP</sequence>
<evidence type="ECO:0000313" key="3">
    <source>
        <dbReference type="Proteomes" id="UP000265566"/>
    </source>
</evidence>
<accession>A0A396JFK6</accession>
<dbReference type="Pfam" id="PF01190">
    <property type="entry name" value="Pollen_Ole_e_1"/>
    <property type="match status" value="1"/>
</dbReference>
<feature type="transmembrane region" description="Helical" evidence="1">
    <location>
        <begin position="7"/>
        <end position="33"/>
    </location>
</feature>
<gene>
    <name evidence="2" type="ORF">MtrunA17_Chr2g0321621</name>
</gene>
<dbReference type="AlphaFoldDB" id="A0A396JFK6"/>